<dbReference type="InterPro" id="IPR000055">
    <property type="entry name" value="Restrct_endonuc_typeI_TRD"/>
</dbReference>
<dbReference type="Proteomes" id="UP000231564">
    <property type="component" value="Chromosome MARIT"/>
</dbReference>
<evidence type="ECO:0000313" key="6">
    <source>
        <dbReference type="Proteomes" id="UP000231564"/>
    </source>
</evidence>
<dbReference type="PANTHER" id="PTHR30408:SF12">
    <property type="entry name" value="TYPE I RESTRICTION ENZYME MJAVIII SPECIFICITY SUBUNIT"/>
    <property type="match status" value="1"/>
</dbReference>
<dbReference type="RefSeq" id="WP_100211596.1">
    <property type="nucleotide sequence ID" value="NZ_CP138495.1"/>
</dbReference>
<comment type="similarity">
    <text evidence="1">Belongs to the type-I restriction system S methylase family.</text>
</comment>
<name>A0A2H1EBN5_9FLAO</name>
<evidence type="ECO:0000259" key="4">
    <source>
        <dbReference type="Pfam" id="PF01420"/>
    </source>
</evidence>
<dbReference type="OrthoDB" id="667970at2"/>
<dbReference type="REBASE" id="226059">
    <property type="entry name" value="S.Tma2154ORF2442P"/>
</dbReference>
<evidence type="ECO:0000256" key="2">
    <source>
        <dbReference type="ARBA" id="ARBA00022747"/>
    </source>
</evidence>
<dbReference type="PANTHER" id="PTHR30408">
    <property type="entry name" value="TYPE-1 RESTRICTION ENZYME ECOKI SPECIFICITY PROTEIN"/>
    <property type="match status" value="1"/>
</dbReference>
<keyword evidence="6" id="KW-1185">Reference proteome</keyword>
<dbReference type="CDD" id="cd17262">
    <property type="entry name" value="RMtype1_S_Aco12261I-TRD2-CR2"/>
    <property type="match status" value="1"/>
</dbReference>
<organism evidence="5 6">
    <name type="scientific">Tenacibaculum maritimum NCIMB 2154</name>
    <dbReference type="NCBI Taxonomy" id="1349785"/>
    <lineage>
        <taxon>Bacteria</taxon>
        <taxon>Pseudomonadati</taxon>
        <taxon>Bacteroidota</taxon>
        <taxon>Flavobacteriia</taxon>
        <taxon>Flavobacteriales</taxon>
        <taxon>Flavobacteriaceae</taxon>
        <taxon>Tenacibaculum</taxon>
    </lineage>
</organism>
<proteinExistence type="inferred from homology"/>
<gene>
    <name evidence="5" type="ORF">MARIT_2441</name>
</gene>
<dbReference type="EMBL" id="LT634361">
    <property type="protein sequence ID" value="SFZ84000.1"/>
    <property type="molecule type" value="Genomic_DNA"/>
</dbReference>
<dbReference type="InterPro" id="IPR052021">
    <property type="entry name" value="Type-I_RS_S_subunit"/>
</dbReference>
<reference evidence="5 6" key="1">
    <citation type="submission" date="2016-11" db="EMBL/GenBank/DDBJ databases">
        <authorList>
            <person name="Jaros S."/>
            <person name="Januszkiewicz K."/>
            <person name="Wedrychowicz H."/>
        </authorList>
    </citation>
    <scope>NUCLEOTIDE SEQUENCE [LARGE SCALE GENOMIC DNA]</scope>
    <source>
        <strain evidence="5">NCIMB 2154T</strain>
    </source>
</reference>
<evidence type="ECO:0000313" key="5">
    <source>
        <dbReference type="EMBL" id="SFZ84000.1"/>
    </source>
</evidence>
<dbReference type="InterPro" id="IPR044946">
    <property type="entry name" value="Restrct_endonuc_typeI_TRD_sf"/>
</dbReference>
<evidence type="ECO:0000256" key="3">
    <source>
        <dbReference type="ARBA" id="ARBA00023125"/>
    </source>
</evidence>
<feature type="domain" description="Type I restriction modification DNA specificity" evidence="4">
    <location>
        <begin position="20"/>
        <end position="187"/>
    </location>
</feature>
<dbReference type="KEGG" id="tmar:MARIT_2441"/>
<dbReference type="CDD" id="cd17263">
    <property type="entry name" value="RMtype1_S_AbaB8300I-TRD1-CR1_like"/>
    <property type="match status" value="1"/>
</dbReference>
<dbReference type="Pfam" id="PF01420">
    <property type="entry name" value="Methylase_S"/>
    <property type="match status" value="2"/>
</dbReference>
<keyword evidence="3" id="KW-0238">DNA-binding</keyword>
<keyword evidence="2" id="KW-0680">Restriction system</keyword>
<dbReference type="Gene3D" id="3.90.220.20">
    <property type="entry name" value="DNA methylase specificity domains"/>
    <property type="match status" value="2"/>
</dbReference>
<dbReference type="SUPFAM" id="SSF116734">
    <property type="entry name" value="DNA methylase specificity domain"/>
    <property type="match status" value="2"/>
</dbReference>
<dbReference type="Gene3D" id="1.10.287.1120">
    <property type="entry name" value="Bipartite methylase S protein"/>
    <property type="match status" value="1"/>
</dbReference>
<dbReference type="GO" id="GO:0009307">
    <property type="term" value="P:DNA restriction-modification system"/>
    <property type="evidence" value="ECO:0007669"/>
    <property type="project" value="UniProtKB-KW"/>
</dbReference>
<sequence length="420" mass="47739">MEKAYETYKDSDVEWIGKIPENWKSVSLKWISNITKGRKPKVDYDESGENLLPYLSMEFLRDKTSNPTYASIDEKGLVFVDDGDILILWDGSKAGEIVKAKKGVLSSTMAKIDITDSDFESTYLNYLLQLGEKHIQENTIGMGIPHVSGDVLKGLKMLLPPKQEQTQIAAYLDYHTQLIDTLISKKETLIQKLQEQRQAIINEAVTKGLNKNVALKDSGIEWLGEIPEHWEVVKLKYVLNNLNNIRIPLSSSKRGVMKNKVYDYYGASGVIDKVEDYLFEGKNILIGEDGANLISRSKRLVFIADGKYWVNNHAHILHPKIGDIEFYTELLELIDFTPIIEGSAQPKLTQDALMNIQIPNPPVEEQIEIKNFINIKIKKANDLIYKIKNSIQKLKAYRQSLISEAVTGKIDVRDWQLPNS</sequence>
<protein>
    <submittedName>
        <fullName evidence="5">Type I restriction-modification enzyme S subunit, HsdS family</fullName>
    </submittedName>
</protein>
<accession>A0A2H1EBN5</accession>
<dbReference type="GeneID" id="47723912"/>
<evidence type="ECO:0000256" key="1">
    <source>
        <dbReference type="ARBA" id="ARBA00010923"/>
    </source>
</evidence>
<feature type="domain" description="Type I restriction modification DNA specificity" evidence="4">
    <location>
        <begin position="227"/>
        <end position="392"/>
    </location>
</feature>
<dbReference type="GO" id="GO:0003677">
    <property type="term" value="F:DNA binding"/>
    <property type="evidence" value="ECO:0007669"/>
    <property type="project" value="UniProtKB-KW"/>
</dbReference>
<dbReference type="AlphaFoldDB" id="A0A2H1EBN5"/>